<evidence type="ECO:0000313" key="2">
    <source>
        <dbReference type="Proteomes" id="UP000054630"/>
    </source>
</evidence>
<proteinExistence type="predicted"/>
<accession>A0A0V0RSE2</accession>
<gene>
    <name evidence="1" type="ORF">T07_1714</name>
</gene>
<keyword evidence="2" id="KW-1185">Reference proteome</keyword>
<name>A0A0V0RSE2_9BILA</name>
<comment type="caution">
    <text evidence="1">The sequence shown here is derived from an EMBL/GenBank/DDBJ whole genome shotgun (WGS) entry which is preliminary data.</text>
</comment>
<dbReference type="STRING" id="6336.A0A0V0RSE2"/>
<dbReference type="EMBL" id="JYDL01000089">
    <property type="protein sequence ID" value="KRX17385.1"/>
    <property type="molecule type" value="Genomic_DNA"/>
</dbReference>
<organism evidence="1 2">
    <name type="scientific">Trichinella nelsoni</name>
    <dbReference type="NCBI Taxonomy" id="6336"/>
    <lineage>
        <taxon>Eukaryota</taxon>
        <taxon>Metazoa</taxon>
        <taxon>Ecdysozoa</taxon>
        <taxon>Nematoda</taxon>
        <taxon>Enoplea</taxon>
        <taxon>Dorylaimia</taxon>
        <taxon>Trichinellida</taxon>
        <taxon>Trichinellidae</taxon>
        <taxon>Trichinella</taxon>
    </lineage>
</organism>
<dbReference type="AlphaFoldDB" id="A0A0V0RSE2"/>
<feature type="non-terminal residue" evidence="1">
    <location>
        <position position="93"/>
    </location>
</feature>
<dbReference type="Proteomes" id="UP000054630">
    <property type="component" value="Unassembled WGS sequence"/>
</dbReference>
<sequence length="93" mass="10438">GVPFRSESDEVDPEKRFREGLSYDGTRYSDVHSSILHSYLVNGWAEEITSEGPKGRTWYLPHHVVGQQGPEAIMHCIVFDGTLRSRSISSDSS</sequence>
<evidence type="ECO:0000313" key="1">
    <source>
        <dbReference type="EMBL" id="KRX17385.1"/>
    </source>
</evidence>
<reference evidence="1 2" key="1">
    <citation type="submission" date="2015-01" db="EMBL/GenBank/DDBJ databases">
        <title>Evolution of Trichinella species and genotypes.</title>
        <authorList>
            <person name="Korhonen P.K."/>
            <person name="Edoardo P."/>
            <person name="Giuseppe L.R."/>
            <person name="Gasser R.B."/>
        </authorList>
    </citation>
    <scope>NUCLEOTIDE SEQUENCE [LARGE SCALE GENOMIC DNA]</scope>
    <source>
        <strain evidence="1">ISS37</strain>
    </source>
</reference>
<dbReference type="OrthoDB" id="5920040at2759"/>
<protein>
    <submittedName>
        <fullName evidence="1">Uncharacterized protein</fullName>
    </submittedName>
</protein>
<feature type="non-terminal residue" evidence="1">
    <location>
        <position position="1"/>
    </location>
</feature>